<evidence type="ECO:0000259" key="1">
    <source>
        <dbReference type="Pfam" id="PF00248"/>
    </source>
</evidence>
<dbReference type="InterPro" id="IPR053135">
    <property type="entry name" value="AKR2_Oxidoreductase"/>
</dbReference>
<dbReference type="InterPro" id="IPR036812">
    <property type="entry name" value="NAD(P)_OxRdtase_dom_sf"/>
</dbReference>
<sequence>MKLGLGTVQFGMDYGVSNRQGKTSLEEALDVLSAAAQSGISVLDTASTYGVSEKVLGLLLPREHSFRITTKLPRLVPQDGGAFDPGEADRLLEDSLSNLHQSFVYGLILHRADDLLSIYGDEIMRWLQKCKRRGLAIKVGVSVYPEEGIEEIIDRYPIDLIQAPVNLFDQRLVRNGFLRRCKERGIEVHARSVLLQGLLCMEPHQLPAYFQPYKAQIQKYRSFLSEQAIDPIDAALSFVNELPEIDVFLCGVNNCEQLLQLVSSVRQSRIQLDYSGLSLSDPGLLNPYQWKIN</sequence>
<feature type="domain" description="NADP-dependent oxidoreductase" evidence="1">
    <location>
        <begin position="2"/>
        <end position="265"/>
    </location>
</feature>
<dbReference type="Proteomes" id="UP001493487">
    <property type="component" value="Unassembled WGS sequence"/>
</dbReference>
<protein>
    <submittedName>
        <fullName evidence="2">Aldo/keto reductase</fullName>
    </submittedName>
</protein>
<evidence type="ECO:0000313" key="3">
    <source>
        <dbReference type="Proteomes" id="UP001493487"/>
    </source>
</evidence>
<dbReference type="Pfam" id="PF00248">
    <property type="entry name" value="Aldo_ket_red"/>
    <property type="match status" value="1"/>
</dbReference>
<gene>
    <name evidence="2" type="ORF">QJS35_17925</name>
</gene>
<evidence type="ECO:0000313" key="2">
    <source>
        <dbReference type="EMBL" id="MEQ4484279.1"/>
    </source>
</evidence>
<accession>A0ABV1KVZ6</accession>
<proteinExistence type="predicted"/>
<reference evidence="2 3" key="1">
    <citation type="journal article" date="2023" name="Genome Announc.">
        <title>Pan-Genome Analyses of the Genus Cohnella and Proposal of the Novel Species Cohnella silvisoli sp. nov., Isolated from Forest Soil.</title>
        <authorList>
            <person name="Wang C."/>
            <person name="Mao L."/>
            <person name="Bao G."/>
            <person name="Zhu H."/>
        </authorList>
    </citation>
    <scope>NUCLEOTIDE SEQUENCE [LARGE SCALE GENOMIC DNA]</scope>
    <source>
        <strain evidence="2 3">NL03-T5-1</strain>
    </source>
</reference>
<dbReference type="SUPFAM" id="SSF51430">
    <property type="entry name" value="NAD(P)-linked oxidoreductase"/>
    <property type="match status" value="1"/>
</dbReference>
<dbReference type="Gene3D" id="3.20.20.100">
    <property type="entry name" value="NADP-dependent oxidoreductase domain"/>
    <property type="match status" value="1"/>
</dbReference>
<dbReference type="InterPro" id="IPR023210">
    <property type="entry name" value="NADP_OxRdtase_dom"/>
</dbReference>
<dbReference type="PANTHER" id="PTHR43312:SF1">
    <property type="entry name" value="NADP-DEPENDENT OXIDOREDUCTASE DOMAIN-CONTAINING PROTEIN"/>
    <property type="match status" value="1"/>
</dbReference>
<name>A0ABV1KVZ6_9BACL</name>
<dbReference type="RefSeq" id="WP_232186659.1">
    <property type="nucleotide sequence ID" value="NZ_JAIOAP010000009.1"/>
</dbReference>
<keyword evidence="3" id="KW-1185">Reference proteome</keyword>
<dbReference type="EMBL" id="JASKHM010000010">
    <property type="protein sequence ID" value="MEQ4484279.1"/>
    <property type="molecule type" value="Genomic_DNA"/>
</dbReference>
<organism evidence="2 3">
    <name type="scientific">Cohnella silvisoli</name>
    <dbReference type="NCBI Taxonomy" id="2873699"/>
    <lineage>
        <taxon>Bacteria</taxon>
        <taxon>Bacillati</taxon>
        <taxon>Bacillota</taxon>
        <taxon>Bacilli</taxon>
        <taxon>Bacillales</taxon>
        <taxon>Paenibacillaceae</taxon>
        <taxon>Cohnella</taxon>
    </lineage>
</organism>
<comment type="caution">
    <text evidence="2">The sequence shown here is derived from an EMBL/GenBank/DDBJ whole genome shotgun (WGS) entry which is preliminary data.</text>
</comment>
<dbReference type="CDD" id="cd19097">
    <property type="entry name" value="AKR_unchar"/>
    <property type="match status" value="1"/>
</dbReference>
<dbReference type="PANTHER" id="PTHR43312">
    <property type="entry name" value="D-THREO-ALDOSE 1-DEHYDROGENASE"/>
    <property type="match status" value="1"/>
</dbReference>